<dbReference type="Proteomes" id="UP000634136">
    <property type="component" value="Unassembled WGS sequence"/>
</dbReference>
<organism evidence="1 2">
    <name type="scientific">Senna tora</name>
    <dbReference type="NCBI Taxonomy" id="362788"/>
    <lineage>
        <taxon>Eukaryota</taxon>
        <taxon>Viridiplantae</taxon>
        <taxon>Streptophyta</taxon>
        <taxon>Embryophyta</taxon>
        <taxon>Tracheophyta</taxon>
        <taxon>Spermatophyta</taxon>
        <taxon>Magnoliopsida</taxon>
        <taxon>eudicotyledons</taxon>
        <taxon>Gunneridae</taxon>
        <taxon>Pentapetalae</taxon>
        <taxon>rosids</taxon>
        <taxon>fabids</taxon>
        <taxon>Fabales</taxon>
        <taxon>Fabaceae</taxon>
        <taxon>Caesalpinioideae</taxon>
        <taxon>Cassia clade</taxon>
        <taxon>Senna</taxon>
    </lineage>
</organism>
<protein>
    <submittedName>
        <fullName evidence="1">Uncharacterized protein</fullName>
    </submittedName>
</protein>
<proteinExistence type="predicted"/>
<comment type="caution">
    <text evidence="1">The sequence shown here is derived from an EMBL/GenBank/DDBJ whole genome shotgun (WGS) entry which is preliminary data.</text>
</comment>
<keyword evidence="2" id="KW-1185">Reference proteome</keyword>
<evidence type="ECO:0000313" key="2">
    <source>
        <dbReference type="Proteomes" id="UP000634136"/>
    </source>
</evidence>
<evidence type="ECO:0000313" key="1">
    <source>
        <dbReference type="EMBL" id="KAF7827134.1"/>
    </source>
</evidence>
<reference evidence="1" key="1">
    <citation type="submission" date="2020-09" db="EMBL/GenBank/DDBJ databases">
        <title>Genome-Enabled Discovery of Anthraquinone Biosynthesis in Senna tora.</title>
        <authorList>
            <person name="Kang S.-H."/>
            <person name="Pandey R.P."/>
            <person name="Lee C.-M."/>
            <person name="Sim J.-S."/>
            <person name="Jeong J.-T."/>
            <person name="Choi B.-S."/>
            <person name="Jung M."/>
            <person name="Ginzburg D."/>
            <person name="Zhao K."/>
            <person name="Won S.Y."/>
            <person name="Oh T.-J."/>
            <person name="Yu Y."/>
            <person name="Kim N.-H."/>
            <person name="Lee O.R."/>
            <person name="Lee T.-H."/>
            <person name="Bashyal P."/>
            <person name="Kim T.-S."/>
            <person name="Lee W.-H."/>
            <person name="Kawkins C."/>
            <person name="Kim C.-K."/>
            <person name="Kim J.S."/>
            <person name="Ahn B.O."/>
            <person name="Rhee S.Y."/>
            <person name="Sohng J.K."/>
        </authorList>
    </citation>
    <scope>NUCLEOTIDE SEQUENCE</scope>
    <source>
        <tissue evidence="1">Leaf</tissue>
    </source>
</reference>
<accession>A0A834WRI5</accession>
<dbReference type="EMBL" id="JAAIUW010000006">
    <property type="protein sequence ID" value="KAF7827134.1"/>
    <property type="molecule type" value="Genomic_DNA"/>
</dbReference>
<gene>
    <name evidence="1" type="ORF">G2W53_018298</name>
</gene>
<sequence length="22" mass="2461">MPIDAFDSNVAKSAVKHCRQWG</sequence>
<dbReference type="AlphaFoldDB" id="A0A834WRI5"/>
<name>A0A834WRI5_9FABA</name>